<keyword evidence="2" id="KW-1185">Reference proteome</keyword>
<evidence type="ECO:0000313" key="2">
    <source>
        <dbReference type="Proteomes" id="UP000886520"/>
    </source>
</evidence>
<organism evidence="1 2">
    <name type="scientific">Adiantum capillus-veneris</name>
    <name type="common">Maidenhair fern</name>
    <dbReference type="NCBI Taxonomy" id="13818"/>
    <lineage>
        <taxon>Eukaryota</taxon>
        <taxon>Viridiplantae</taxon>
        <taxon>Streptophyta</taxon>
        <taxon>Embryophyta</taxon>
        <taxon>Tracheophyta</taxon>
        <taxon>Polypodiopsida</taxon>
        <taxon>Polypodiidae</taxon>
        <taxon>Polypodiales</taxon>
        <taxon>Pteridineae</taxon>
        <taxon>Pteridaceae</taxon>
        <taxon>Vittarioideae</taxon>
        <taxon>Adiantum</taxon>
    </lineage>
</organism>
<evidence type="ECO:0000313" key="1">
    <source>
        <dbReference type="EMBL" id="KAI5069336.1"/>
    </source>
</evidence>
<sequence>MSKSWKALIDTCKTKGTAELELKTRQHQLPLLKGLFLVCTTDTQVFITREREGDEKQGAAYYAVERLRGYRVWELDLEGQCQSTHVRACNHWQ</sequence>
<reference evidence="1" key="1">
    <citation type="submission" date="2021-01" db="EMBL/GenBank/DDBJ databases">
        <title>Adiantum capillus-veneris genome.</title>
        <authorList>
            <person name="Fang Y."/>
            <person name="Liao Q."/>
        </authorList>
    </citation>
    <scope>NUCLEOTIDE SEQUENCE</scope>
    <source>
        <strain evidence="1">H3</strain>
        <tissue evidence="1">Leaf</tissue>
    </source>
</reference>
<protein>
    <submittedName>
        <fullName evidence="1">Uncharacterized protein</fullName>
    </submittedName>
</protein>
<name>A0A9D4UK32_ADICA</name>
<proteinExistence type="predicted"/>
<comment type="caution">
    <text evidence="1">The sequence shown here is derived from an EMBL/GenBank/DDBJ whole genome shotgun (WGS) entry which is preliminary data.</text>
</comment>
<gene>
    <name evidence="1" type="ORF">GOP47_0015637</name>
</gene>
<dbReference type="Proteomes" id="UP000886520">
    <property type="component" value="Chromosome 15"/>
</dbReference>
<dbReference type="EMBL" id="JABFUD020000015">
    <property type="protein sequence ID" value="KAI5069336.1"/>
    <property type="molecule type" value="Genomic_DNA"/>
</dbReference>
<dbReference type="AlphaFoldDB" id="A0A9D4UK32"/>
<accession>A0A9D4UK32</accession>